<proteinExistence type="predicted"/>
<dbReference type="InterPro" id="IPR001543">
    <property type="entry name" value="FliN-like_C"/>
</dbReference>
<dbReference type="AlphaFoldDB" id="A0A1N6I8Y8"/>
<dbReference type="PANTHER" id="PTHR30034">
    <property type="entry name" value="FLAGELLAR MOTOR SWITCH PROTEIN FLIM"/>
    <property type="match status" value="1"/>
</dbReference>
<dbReference type="PANTHER" id="PTHR30034:SF6">
    <property type="entry name" value="YOP PROTEINS TRANSLOCATION PROTEIN Q"/>
    <property type="match status" value="1"/>
</dbReference>
<dbReference type="RefSeq" id="WP_074217297.1">
    <property type="nucleotide sequence ID" value="NZ_FSRG01000006.1"/>
</dbReference>
<name>A0A1N6I8Y8_9BACT</name>
<dbReference type="Gene3D" id="2.30.330.10">
    <property type="entry name" value="SpoA-like"/>
    <property type="match status" value="1"/>
</dbReference>
<dbReference type="SUPFAM" id="SSF101801">
    <property type="entry name" value="Surface presentation of antigens (SPOA)"/>
    <property type="match status" value="1"/>
</dbReference>
<evidence type="ECO:0000259" key="1">
    <source>
        <dbReference type="Pfam" id="PF01052"/>
    </source>
</evidence>
<organism evidence="2 3">
    <name type="scientific">Halodesulfovibrio marinisediminis DSM 17456</name>
    <dbReference type="NCBI Taxonomy" id="1121457"/>
    <lineage>
        <taxon>Bacteria</taxon>
        <taxon>Pseudomonadati</taxon>
        <taxon>Thermodesulfobacteriota</taxon>
        <taxon>Desulfovibrionia</taxon>
        <taxon>Desulfovibrionales</taxon>
        <taxon>Desulfovibrionaceae</taxon>
        <taxon>Halodesulfovibrio</taxon>
    </lineage>
</organism>
<dbReference type="OrthoDB" id="9773459at2"/>
<dbReference type="InterPro" id="IPR036429">
    <property type="entry name" value="SpoA-like_sf"/>
</dbReference>
<evidence type="ECO:0000313" key="3">
    <source>
        <dbReference type="Proteomes" id="UP000184694"/>
    </source>
</evidence>
<dbReference type="GO" id="GO:0071978">
    <property type="term" value="P:bacterial-type flagellum-dependent swarming motility"/>
    <property type="evidence" value="ECO:0007669"/>
    <property type="project" value="TreeGrafter"/>
</dbReference>
<keyword evidence="3" id="KW-1185">Reference proteome</keyword>
<sequence length="385" mass="41844">MSKLVVHETIDGEFSLVPMPKCSRAHAQLTQRIAQNVIFPLPALHGFAGLEGVIRCSDLGKRADTRLVMILLIGSERVWVEWQSIALLVEQIGATHGATFFDLPEQLQRVAVARCVEPLLQELGGRIEQPVVLESIQFDGSDQEQPGASFLHFTDENEQEICSFILNINGGGKRCLAACHVAFNADGVFHKTLLDILPQPIENDSACHDFLIEVSCVAGSQLLTRAEIASLCCGDVLLSLSSEAENQGTMYGLMVGTTPIGVARPCEHGVEVVSLVPHCQNFIDRSGGIRMEEAVELVDEIQEHTEETLGESIDTSALELEVVFEVARSQFTLQELRQVSKGYIFTTDVSADAPITIKAGNKEIGKGRLVSVADRIGIEILATVS</sequence>
<dbReference type="Proteomes" id="UP000184694">
    <property type="component" value="Unassembled WGS sequence"/>
</dbReference>
<evidence type="ECO:0000313" key="2">
    <source>
        <dbReference type="EMBL" id="SIO28425.1"/>
    </source>
</evidence>
<accession>A0A1N6I8Y8</accession>
<dbReference type="STRING" id="1121457.SAMN02745161_2525"/>
<feature type="domain" description="Flagellar motor switch protein FliN-like C-terminal" evidence="1">
    <location>
        <begin position="317"/>
        <end position="382"/>
    </location>
</feature>
<gene>
    <name evidence="2" type="ORF">SAMN02745161_2525</name>
</gene>
<dbReference type="EMBL" id="FSRG01000006">
    <property type="protein sequence ID" value="SIO28425.1"/>
    <property type="molecule type" value="Genomic_DNA"/>
</dbReference>
<reference evidence="3" key="1">
    <citation type="submission" date="2016-11" db="EMBL/GenBank/DDBJ databases">
        <authorList>
            <person name="Varghese N."/>
            <person name="Submissions S."/>
        </authorList>
    </citation>
    <scope>NUCLEOTIDE SEQUENCE [LARGE SCALE GENOMIC DNA]</scope>
    <source>
        <strain evidence="3">DSM 17456</strain>
    </source>
</reference>
<dbReference type="Pfam" id="PF01052">
    <property type="entry name" value="FliMN_C"/>
    <property type="match status" value="1"/>
</dbReference>
<protein>
    <submittedName>
        <fullName evidence="2">Type III secretion system apparatus protein YscQ/HrcQ</fullName>
    </submittedName>
</protein>
<dbReference type="GO" id="GO:0050918">
    <property type="term" value="P:positive chemotaxis"/>
    <property type="evidence" value="ECO:0007669"/>
    <property type="project" value="TreeGrafter"/>
</dbReference>